<gene>
    <name evidence="2" type="ORF">Cvel_12578</name>
</gene>
<name>A0A0G4IAW8_9ALVE</name>
<reference evidence="2" key="1">
    <citation type="submission" date="2014-11" db="EMBL/GenBank/DDBJ databases">
        <authorList>
            <person name="Otto D Thomas"/>
            <person name="Naeem Raeece"/>
        </authorList>
    </citation>
    <scope>NUCLEOTIDE SEQUENCE</scope>
</reference>
<proteinExistence type="predicted"/>
<organism evidence="2">
    <name type="scientific">Chromera velia CCMP2878</name>
    <dbReference type="NCBI Taxonomy" id="1169474"/>
    <lineage>
        <taxon>Eukaryota</taxon>
        <taxon>Sar</taxon>
        <taxon>Alveolata</taxon>
        <taxon>Colpodellida</taxon>
        <taxon>Chromeraceae</taxon>
        <taxon>Chromera</taxon>
    </lineage>
</organism>
<dbReference type="SUPFAM" id="SSF52540">
    <property type="entry name" value="P-loop containing nucleoside triphosphate hydrolases"/>
    <property type="match status" value="1"/>
</dbReference>
<feature type="compositionally biased region" description="Pro residues" evidence="1">
    <location>
        <begin position="150"/>
        <end position="163"/>
    </location>
</feature>
<evidence type="ECO:0000313" key="2">
    <source>
        <dbReference type="EMBL" id="CEM54179.1"/>
    </source>
</evidence>
<feature type="region of interest" description="Disordered" evidence="1">
    <location>
        <begin position="146"/>
        <end position="179"/>
    </location>
</feature>
<sequence>MAVFTQSFSSFHSSPTKTNQDFVGRSMLRPCSSLGAHQEGEPKSTFLSSSSPSAGPSYPPASAPMCPDRQQRQAERGIQGLSQASEGSRQRYKQSAGRAIYLNGPSGAGKTTITKILQEKSEDQVWLSVGIDLLIREILPTKCFLSAGPPTSPSPSSPPPPPSAKCESDSLVTSPGGPVESDDFFWDSWKDPEGVWVPRLRMGPRAARAWEGLLAATAALLSSGNDVIIDDVAFLGPQMVDRWRAVLSPFHCLFVEVRCSLEVLEERESRRPDRMPRHARGQFYTVHEQTLKDSGGSLVRVLPPYDVTVDTSATTPTEVADRILAEVKKRWVETD</sequence>
<dbReference type="AlphaFoldDB" id="A0A0G4IAW8"/>
<feature type="region of interest" description="Disordered" evidence="1">
    <location>
        <begin position="1"/>
        <end position="92"/>
    </location>
</feature>
<dbReference type="InterPro" id="IPR027417">
    <property type="entry name" value="P-loop_NTPase"/>
</dbReference>
<feature type="compositionally biased region" description="Polar residues" evidence="1">
    <location>
        <begin position="1"/>
        <end position="21"/>
    </location>
</feature>
<dbReference type="EMBL" id="CDMZ01005763">
    <property type="protein sequence ID" value="CEM54179.1"/>
    <property type="molecule type" value="Genomic_DNA"/>
</dbReference>
<dbReference type="VEuPathDB" id="CryptoDB:Cvel_12578"/>
<dbReference type="Pfam" id="PF07931">
    <property type="entry name" value="CPT"/>
    <property type="match status" value="1"/>
</dbReference>
<accession>A0A0G4IAW8</accession>
<protein>
    <submittedName>
        <fullName evidence="2">Uncharacterized protein</fullName>
    </submittedName>
</protein>
<dbReference type="Gene3D" id="3.40.50.300">
    <property type="entry name" value="P-loop containing nucleotide triphosphate hydrolases"/>
    <property type="match status" value="1"/>
</dbReference>
<evidence type="ECO:0000256" key="1">
    <source>
        <dbReference type="SAM" id="MobiDB-lite"/>
    </source>
</evidence>